<name>A0ABT6T3Z5_9ACTN</name>
<dbReference type="Proteomes" id="UP001237105">
    <property type="component" value="Unassembled WGS sequence"/>
</dbReference>
<organism evidence="1 2">
    <name type="scientific">Streptomyces luteolus</name>
    <dbReference type="NCBI Taxonomy" id="3043615"/>
    <lineage>
        <taxon>Bacteria</taxon>
        <taxon>Bacillati</taxon>
        <taxon>Actinomycetota</taxon>
        <taxon>Actinomycetes</taxon>
        <taxon>Kitasatosporales</taxon>
        <taxon>Streptomycetaceae</taxon>
        <taxon>Streptomyces</taxon>
    </lineage>
</organism>
<gene>
    <name evidence="1" type="ORF">QIT00_25045</name>
</gene>
<evidence type="ECO:0000313" key="1">
    <source>
        <dbReference type="EMBL" id="MDI3421779.1"/>
    </source>
</evidence>
<accession>A0ABT6T3Z5</accession>
<sequence>MFEQISPLQQVGLTVLAAAGAVWAVRLVRMLHRDRTEPTLPYVSGASLHAVPRQPSHAGETVELSAAERDAFADLVRQLMSRRG</sequence>
<keyword evidence="2" id="KW-1185">Reference proteome</keyword>
<dbReference type="RefSeq" id="WP_282537641.1">
    <property type="nucleotide sequence ID" value="NZ_JASCIS010000028.1"/>
</dbReference>
<protein>
    <recommendedName>
        <fullName evidence="3">Secreted protein</fullName>
    </recommendedName>
</protein>
<comment type="caution">
    <text evidence="1">The sequence shown here is derived from an EMBL/GenBank/DDBJ whole genome shotgun (WGS) entry which is preliminary data.</text>
</comment>
<reference evidence="1 2" key="1">
    <citation type="submission" date="2023-05" db="EMBL/GenBank/DDBJ databases">
        <title>Draft genome sequence of Streptomyces sp. B-S-A12 isolated from a cave soil in Thailand.</title>
        <authorList>
            <person name="Chamroensaksri N."/>
            <person name="Muangham S."/>
        </authorList>
    </citation>
    <scope>NUCLEOTIDE SEQUENCE [LARGE SCALE GENOMIC DNA]</scope>
    <source>
        <strain evidence="1 2">B-S-A12</strain>
    </source>
</reference>
<dbReference type="EMBL" id="JASCIS010000028">
    <property type="protein sequence ID" value="MDI3421779.1"/>
    <property type="molecule type" value="Genomic_DNA"/>
</dbReference>
<evidence type="ECO:0008006" key="3">
    <source>
        <dbReference type="Google" id="ProtNLM"/>
    </source>
</evidence>
<evidence type="ECO:0000313" key="2">
    <source>
        <dbReference type="Proteomes" id="UP001237105"/>
    </source>
</evidence>
<proteinExistence type="predicted"/>